<accession>A0A171DQA3</accession>
<dbReference type="Proteomes" id="UP000077701">
    <property type="component" value="Unassembled WGS sequence"/>
</dbReference>
<organism evidence="1 2">
    <name type="scientific">Planomonospora sphaerica</name>
    <dbReference type="NCBI Taxonomy" id="161355"/>
    <lineage>
        <taxon>Bacteria</taxon>
        <taxon>Bacillati</taxon>
        <taxon>Actinomycetota</taxon>
        <taxon>Actinomycetes</taxon>
        <taxon>Streptosporangiales</taxon>
        <taxon>Streptosporangiaceae</taxon>
        <taxon>Planomonospora</taxon>
    </lineage>
</organism>
<keyword evidence="2" id="KW-1185">Reference proteome</keyword>
<evidence type="ECO:0000313" key="1">
    <source>
        <dbReference type="EMBL" id="GAT71238.1"/>
    </source>
</evidence>
<evidence type="ECO:0000313" key="2">
    <source>
        <dbReference type="Proteomes" id="UP000077701"/>
    </source>
</evidence>
<dbReference type="EMBL" id="BDCX01000023">
    <property type="protein sequence ID" value="GAT71238.1"/>
    <property type="molecule type" value="Genomic_DNA"/>
</dbReference>
<dbReference type="SUPFAM" id="SSF50346">
    <property type="entry name" value="PRC-barrel domain"/>
    <property type="match status" value="1"/>
</dbReference>
<dbReference type="Gene3D" id="3.90.50.10">
    <property type="entry name" value="Photosynthetic Reaction Center, subunit H, domain 2"/>
    <property type="match status" value="1"/>
</dbReference>
<dbReference type="RefSeq" id="WP_068904179.1">
    <property type="nucleotide sequence ID" value="NZ_BDCX01000023.1"/>
</dbReference>
<dbReference type="GO" id="GO:0019684">
    <property type="term" value="P:photosynthesis, light reaction"/>
    <property type="evidence" value="ECO:0007669"/>
    <property type="project" value="InterPro"/>
</dbReference>
<sequence>MTNENLWNYRPDVYGGDRSLDLIGFEVQTPDGEIGPVEEESTMADDSYIVIDTGSWISDRSTLLPAGLITRIDPAERTVHVSPTKEEIMEAPQFHGAEAGAPRSRERLGAYYAQRLVERAPAG</sequence>
<dbReference type="InterPro" id="IPR011033">
    <property type="entry name" value="PRC_barrel-like_sf"/>
</dbReference>
<dbReference type="STRING" id="161355.PS9374_06929"/>
<gene>
    <name evidence="1" type="ORF">PS9374_06929</name>
</gene>
<reference evidence="2" key="2">
    <citation type="submission" date="2016-04" db="EMBL/GenBank/DDBJ databases">
        <title>Planomonospora sphaerica JCM9374 whole genome shotgun sequence.</title>
        <authorList>
            <person name="Suzuki T."/>
            <person name="Dohra H."/>
            <person name="Kodani S."/>
        </authorList>
    </citation>
    <scope>NUCLEOTIDE SEQUENCE [LARGE SCALE GENOMIC DNA]</scope>
    <source>
        <strain evidence="2">JCM 9374</strain>
    </source>
</reference>
<name>A0A171DQA3_9ACTN</name>
<proteinExistence type="predicted"/>
<dbReference type="OrthoDB" id="510842at2"/>
<dbReference type="InterPro" id="IPR014747">
    <property type="entry name" value="Bac_photo_RC_H_C"/>
</dbReference>
<comment type="caution">
    <text evidence="1">The sequence shown here is derived from an EMBL/GenBank/DDBJ whole genome shotgun (WGS) entry which is preliminary data.</text>
</comment>
<protein>
    <submittedName>
        <fullName evidence="1">PRC domain containing protein</fullName>
    </submittedName>
</protein>
<dbReference type="GO" id="GO:0030077">
    <property type="term" value="C:plasma membrane light-harvesting complex"/>
    <property type="evidence" value="ECO:0007669"/>
    <property type="project" value="InterPro"/>
</dbReference>
<reference evidence="1 2" key="1">
    <citation type="journal article" date="2016" name="Genome Announc.">
        <title>Draft Genome Sequence of Planomonospora sphaerica JCM9374, a Rare Actinomycete.</title>
        <authorList>
            <person name="Dohra H."/>
            <person name="Suzuki T."/>
            <person name="Inoue Y."/>
            <person name="Kodani S."/>
        </authorList>
    </citation>
    <scope>NUCLEOTIDE SEQUENCE [LARGE SCALE GENOMIC DNA]</scope>
    <source>
        <strain evidence="1 2">JCM 9374</strain>
    </source>
</reference>
<dbReference type="AlphaFoldDB" id="A0A171DQA3"/>